<dbReference type="Pfam" id="PF00069">
    <property type="entry name" value="Pkinase"/>
    <property type="match status" value="1"/>
</dbReference>
<dbReference type="GO" id="GO:0005524">
    <property type="term" value="F:ATP binding"/>
    <property type="evidence" value="ECO:0007669"/>
    <property type="project" value="UniProtKB-UniRule"/>
</dbReference>
<keyword evidence="7" id="KW-0802">TPR repeat</keyword>
<dbReference type="PROSITE" id="PS00107">
    <property type="entry name" value="PROTEIN_KINASE_ATP"/>
    <property type="match status" value="1"/>
</dbReference>
<evidence type="ECO:0000259" key="10">
    <source>
        <dbReference type="PROSITE" id="PS50011"/>
    </source>
</evidence>
<dbReference type="Pfam" id="PF13432">
    <property type="entry name" value="TPR_16"/>
    <property type="match status" value="1"/>
</dbReference>
<keyword evidence="4 8" id="KW-0547">Nucleotide-binding</keyword>
<dbReference type="SUPFAM" id="SSF56112">
    <property type="entry name" value="Protein kinase-like (PK-like)"/>
    <property type="match status" value="1"/>
</dbReference>
<feature type="repeat" description="TPR" evidence="7">
    <location>
        <begin position="633"/>
        <end position="666"/>
    </location>
</feature>
<gene>
    <name evidence="11" type="ORF">A2161_06270</name>
</gene>
<dbReference type="InterPro" id="IPR019734">
    <property type="entry name" value="TPR_rpt"/>
</dbReference>
<protein>
    <recommendedName>
        <fullName evidence="2">non-specific serine/threonine protein kinase</fullName>
        <ecNumber evidence="2">2.7.11.1</ecNumber>
    </recommendedName>
</protein>
<keyword evidence="9" id="KW-0812">Transmembrane</keyword>
<feature type="domain" description="Protein kinase" evidence="10">
    <location>
        <begin position="30"/>
        <end position="287"/>
    </location>
</feature>
<evidence type="ECO:0000256" key="6">
    <source>
        <dbReference type="ARBA" id="ARBA00022840"/>
    </source>
</evidence>
<dbReference type="InterPro" id="IPR017441">
    <property type="entry name" value="Protein_kinase_ATP_BS"/>
</dbReference>
<dbReference type="InterPro" id="IPR011009">
    <property type="entry name" value="Kinase-like_dom_sf"/>
</dbReference>
<name>A0A1F7RVF9_9BACT</name>
<proteinExistence type="inferred from homology"/>
<dbReference type="Gene3D" id="1.10.510.10">
    <property type="entry name" value="Transferase(Phosphotransferase) domain 1"/>
    <property type="match status" value="1"/>
</dbReference>
<sequence>MEWRIPRELQGLTTIQTRNGDDALLLAERYIIIRKLGEGGMGVVYLAEDRELANEKVAVKFLPPILANNERALHNLKKEATTARQLSHPNIIRLHDLQSDGSQKFLIMEYIDGQTLEQLFAEKENDRFTTEEILPIAAQIGEGLEYAHSCKVLHRDLKPSNIMIDSQGKVKLLDFGIAREMKDSYTRISGKETSGTLPYMSPQQMMGDHPTTSMDIYSFAAVLYECLCGHPPFFRGDIREQIRSKIPEKLPGVSTAFNNAIMAALSKNPANRPASPLKFVGMLKREIKTESDLYSLQRNEIADRAVFLKIIKKTILQSLSIRKTRVLTNRLKIILAILLVIFAAVFNIYQFRDNIFPPVKIYNLLTPLISTIKMNLSRESALHPIPTTDLNISDEVPTQVSVTEPETNSLTGIADQYDLSLPSPVPSIIPEMQVDNGISATTNQINDTGQIEIEQDQEISILINDLKQKARDAFDNNQLTSPENGNVMEYINRIEKIDPKNPFIVEMRMRVAESYEKWGDKDFEIANYNRSRYYYQKVLDIDPNNFAMQKKLSKCIDAQRNIPGNISSDTLFDPESSSYYKNKSDKTRTQTTTYDKNQAATYFKNGVAAYSKGDYNNAINNFTRTINLHPYYPDVYNKRGEAYRKSGKLTDAIRDYSRAIQINPNDIEAYISRGVALYLSKETDLAIEDFDKAIALNPRHGRAWYNKGMALKSLNLTGKAIDAMQEAFRLGFTPAKKELEILSVQGY</sequence>
<organism evidence="11 12">
    <name type="scientific">Candidatus Schekmanbacteria bacterium RBG_13_48_7</name>
    <dbReference type="NCBI Taxonomy" id="1817878"/>
    <lineage>
        <taxon>Bacteria</taxon>
        <taxon>Candidatus Schekmaniibacteriota</taxon>
    </lineage>
</organism>
<feature type="transmembrane region" description="Helical" evidence="9">
    <location>
        <begin position="331"/>
        <end position="349"/>
    </location>
</feature>
<evidence type="ECO:0000256" key="2">
    <source>
        <dbReference type="ARBA" id="ARBA00012513"/>
    </source>
</evidence>
<evidence type="ECO:0000256" key="5">
    <source>
        <dbReference type="ARBA" id="ARBA00022777"/>
    </source>
</evidence>
<evidence type="ECO:0000256" key="1">
    <source>
        <dbReference type="ARBA" id="ARBA00010886"/>
    </source>
</evidence>
<dbReference type="EMBL" id="MGDD01000180">
    <property type="protein sequence ID" value="OGL45380.1"/>
    <property type="molecule type" value="Genomic_DNA"/>
</dbReference>
<dbReference type="Gene3D" id="3.30.200.20">
    <property type="entry name" value="Phosphorylase Kinase, domain 1"/>
    <property type="match status" value="1"/>
</dbReference>
<evidence type="ECO:0000256" key="7">
    <source>
        <dbReference type="PROSITE-ProRule" id="PRU00339"/>
    </source>
</evidence>
<dbReference type="CDD" id="cd14014">
    <property type="entry name" value="STKc_PknB_like"/>
    <property type="match status" value="1"/>
</dbReference>
<dbReference type="GO" id="GO:0004674">
    <property type="term" value="F:protein serine/threonine kinase activity"/>
    <property type="evidence" value="ECO:0007669"/>
    <property type="project" value="UniProtKB-EC"/>
</dbReference>
<reference evidence="11 12" key="1">
    <citation type="journal article" date="2016" name="Nat. Commun.">
        <title>Thousands of microbial genomes shed light on interconnected biogeochemical processes in an aquifer system.</title>
        <authorList>
            <person name="Anantharaman K."/>
            <person name="Brown C.T."/>
            <person name="Hug L.A."/>
            <person name="Sharon I."/>
            <person name="Castelle C.J."/>
            <person name="Probst A.J."/>
            <person name="Thomas B.C."/>
            <person name="Singh A."/>
            <person name="Wilkins M.J."/>
            <person name="Karaoz U."/>
            <person name="Brodie E.L."/>
            <person name="Williams K.H."/>
            <person name="Hubbard S.S."/>
            <person name="Banfield J.F."/>
        </authorList>
    </citation>
    <scope>NUCLEOTIDE SEQUENCE [LARGE SCALE GENOMIC DNA]</scope>
</reference>
<dbReference type="EC" id="2.7.11.1" evidence="2"/>
<dbReference type="PANTHER" id="PTHR43671">
    <property type="entry name" value="SERINE/THREONINE-PROTEIN KINASE NEK"/>
    <property type="match status" value="1"/>
</dbReference>
<keyword evidence="3" id="KW-0808">Transferase</keyword>
<dbReference type="AlphaFoldDB" id="A0A1F7RVF9"/>
<evidence type="ECO:0000256" key="3">
    <source>
        <dbReference type="ARBA" id="ARBA00022679"/>
    </source>
</evidence>
<accession>A0A1F7RVF9</accession>
<dbReference type="InterPro" id="IPR000719">
    <property type="entry name" value="Prot_kinase_dom"/>
</dbReference>
<keyword evidence="6 8" id="KW-0067">ATP-binding</keyword>
<dbReference type="PROSITE" id="PS50005">
    <property type="entry name" value="TPR"/>
    <property type="match status" value="4"/>
</dbReference>
<evidence type="ECO:0000256" key="4">
    <source>
        <dbReference type="ARBA" id="ARBA00022741"/>
    </source>
</evidence>
<feature type="repeat" description="TPR" evidence="7">
    <location>
        <begin position="512"/>
        <end position="545"/>
    </location>
</feature>
<evidence type="ECO:0000256" key="8">
    <source>
        <dbReference type="PROSITE-ProRule" id="PRU10141"/>
    </source>
</evidence>
<dbReference type="PROSITE" id="PS50011">
    <property type="entry name" value="PROTEIN_KINASE_DOM"/>
    <property type="match status" value="1"/>
</dbReference>
<evidence type="ECO:0000313" key="11">
    <source>
        <dbReference type="EMBL" id="OGL45380.1"/>
    </source>
</evidence>
<keyword evidence="9" id="KW-0472">Membrane</keyword>
<dbReference type="PROSITE" id="PS00108">
    <property type="entry name" value="PROTEIN_KINASE_ST"/>
    <property type="match status" value="1"/>
</dbReference>
<evidence type="ECO:0000313" key="12">
    <source>
        <dbReference type="Proteomes" id="UP000179266"/>
    </source>
</evidence>
<dbReference type="PROSITE" id="PS50293">
    <property type="entry name" value="TPR_REGION"/>
    <property type="match status" value="1"/>
</dbReference>
<comment type="caution">
    <text evidence="11">The sequence shown here is derived from an EMBL/GenBank/DDBJ whole genome shotgun (WGS) entry which is preliminary data.</text>
</comment>
<dbReference type="SMART" id="SM00028">
    <property type="entry name" value="TPR"/>
    <property type="match status" value="5"/>
</dbReference>
<dbReference type="Gene3D" id="1.25.40.10">
    <property type="entry name" value="Tetratricopeptide repeat domain"/>
    <property type="match status" value="2"/>
</dbReference>
<dbReference type="SMART" id="SM00220">
    <property type="entry name" value="S_TKc"/>
    <property type="match status" value="1"/>
</dbReference>
<feature type="repeat" description="TPR" evidence="7">
    <location>
        <begin position="599"/>
        <end position="632"/>
    </location>
</feature>
<feature type="binding site" evidence="8">
    <location>
        <position position="60"/>
    </location>
    <ligand>
        <name>ATP</name>
        <dbReference type="ChEBI" id="CHEBI:30616"/>
    </ligand>
</feature>
<dbReference type="PANTHER" id="PTHR43671:SF13">
    <property type="entry name" value="SERINE_THREONINE-PROTEIN KINASE NEK2"/>
    <property type="match status" value="1"/>
</dbReference>
<keyword evidence="5" id="KW-0418">Kinase</keyword>
<comment type="similarity">
    <text evidence="1">Belongs to the protein kinase superfamily. NEK Ser/Thr protein kinase family. NIMA subfamily.</text>
</comment>
<dbReference type="InterPro" id="IPR011990">
    <property type="entry name" value="TPR-like_helical_dom_sf"/>
</dbReference>
<evidence type="ECO:0000256" key="9">
    <source>
        <dbReference type="SAM" id="Phobius"/>
    </source>
</evidence>
<dbReference type="SUPFAM" id="SSF48452">
    <property type="entry name" value="TPR-like"/>
    <property type="match status" value="1"/>
</dbReference>
<feature type="repeat" description="TPR" evidence="7">
    <location>
        <begin position="667"/>
        <end position="700"/>
    </location>
</feature>
<dbReference type="InterPro" id="IPR008271">
    <property type="entry name" value="Ser/Thr_kinase_AS"/>
</dbReference>
<dbReference type="InterPro" id="IPR050660">
    <property type="entry name" value="NEK_Ser/Thr_kinase"/>
</dbReference>
<keyword evidence="9" id="KW-1133">Transmembrane helix</keyword>
<dbReference type="Proteomes" id="UP000179266">
    <property type="component" value="Unassembled WGS sequence"/>
</dbReference>
<dbReference type="Pfam" id="PF13414">
    <property type="entry name" value="TPR_11"/>
    <property type="match status" value="1"/>
</dbReference>